<keyword evidence="3 6" id="KW-0812">Transmembrane</keyword>
<sequence length="164" mass="18079">TTNLDKYQIYEALKDWKIYIALFIQFTMSIPSYSFAFFLPAIVNGMGFNSTIIGYVLLLAPSSSIAIGDSKRAVGGAMLIASGNIGGMIAAQIYQPQDAPTYKYGHTIATFLVIIAITLLIVKYCLLNRANKLKISDPERFLKGKNKEEAVILGDKHPSFIYSL</sequence>
<dbReference type="PANTHER" id="PTHR43791">
    <property type="entry name" value="PERMEASE-RELATED"/>
    <property type="match status" value="1"/>
</dbReference>
<keyword evidence="5 6" id="KW-0472">Membrane</keyword>
<comment type="subcellular location">
    <subcellularLocation>
        <location evidence="1">Membrane</location>
        <topology evidence="1">Multi-pass membrane protein</topology>
    </subcellularLocation>
</comment>
<evidence type="ECO:0000256" key="1">
    <source>
        <dbReference type="ARBA" id="ARBA00004141"/>
    </source>
</evidence>
<feature type="transmembrane region" description="Helical" evidence="6">
    <location>
        <begin position="106"/>
        <end position="126"/>
    </location>
</feature>
<dbReference type="GO" id="GO:0022857">
    <property type="term" value="F:transmembrane transporter activity"/>
    <property type="evidence" value="ECO:0007669"/>
    <property type="project" value="TreeGrafter"/>
</dbReference>
<feature type="non-terminal residue" evidence="7">
    <location>
        <position position="1"/>
    </location>
</feature>
<dbReference type="AlphaFoldDB" id="A0A9N9K0Y3"/>
<dbReference type="InterPro" id="IPR036259">
    <property type="entry name" value="MFS_trans_sf"/>
</dbReference>
<evidence type="ECO:0000313" key="7">
    <source>
        <dbReference type="EMBL" id="CAG8805694.1"/>
    </source>
</evidence>
<dbReference type="OrthoDB" id="2985014at2759"/>
<evidence type="ECO:0000256" key="6">
    <source>
        <dbReference type="SAM" id="Phobius"/>
    </source>
</evidence>
<feature type="transmembrane region" description="Helical" evidence="6">
    <location>
        <begin position="48"/>
        <end position="67"/>
    </location>
</feature>
<gene>
    <name evidence="7" type="ORF">DERYTH_LOCUS24325</name>
</gene>
<name>A0A9N9K0Y3_9GLOM</name>
<organism evidence="7 8">
    <name type="scientific">Dentiscutata erythropus</name>
    <dbReference type="NCBI Taxonomy" id="1348616"/>
    <lineage>
        <taxon>Eukaryota</taxon>
        <taxon>Fungi</taxon>
        <taxon>Fungi incertae sedis</taxon>
        <taxon>Mucoromycota</taxon>
        <taxon>Glomeromycotina</taxon>
        <taxon>Glomeromycetes</taxon>
        <taxon>Diversisporales</taxon>
        <taxon>Gigasporaceae</taxon>
        <taxon>Dentiscutata</taxon>
    </lineage>
</organism>
<keyword evidence="4 6" id="KW-1133">Transmembrane helix</keyword>
<dbReference type="EMBL" id="CAJVPY010040362">
    <property type="protein sequence ID" value="CAG8805694.1"/>
    <property type="molecule type" value="Genomic_DNA"/>
</dbReference>
<dbReference type="PANTHER" id="PTHR43791:SF22">
    <property type="entry name" value="TRANSPORTER, PUTATIVE (AFU_ORTHOLOGUE AFUA_6G11320)-RELATED"/>
    <property type="match status" value="1"/>
</dbReference>
<keyword evidence="8" id="KW-1185">Reference proteome</keyword>
<evidence type="ECO:0000256" key="2">
    <source>
        <dbReference type="ARBA" id="ARBA00022448"/>
    </source>
</evidence>
<accession>A0A9N9K0Y3</accession>
<proteinExistence type="predicted"/>
<evidence type="ECO:0000313" key="8">
    <source>
        <dbReference type="Proteomes" id="UP000789405"/>
    </source>
</evidence>
<dbReference type="Proteomes" id="UP000789405">
    <property type="component" value="Unassembled WGS sequence"/>
</dbReference>
<protein>
    <submittedName>
        <fullName evidence="7">13019_t:CDS:1</fullName>
    </submittedName>
</protein>
<evidence type="ECO:0000256" key="3">
    <source>
        <dbReference type="ARBA" id="ARBA00022692"/>
    </source>
</evidence>
<dbReference type="SUPFAM" id="SSF103473">
    <property type="entry name" value="MFS general substrate transporter"/>
    <property type="match status" value="1"/>
</dbReference>
<reference evidence="7" key="1">
    <citation type="submission" date="2021-06" db="EMBL/GenBank/DDBJ databases">
        <authorList>
            <person name="Kallberg Y."/>
            <person name="Tangrot J."/>
            <person name="Rosling A."/>
        </authorList>
    </citation>
    <scope>NUCLEOTIDE SEQUENCE</scope>
    <source>
        <strain evidence="7">MA453B</strain>
    </source>
</reference>
<evidence type="ECO:0000256" key="4">
    <source>
        <dbReference type="ARBA" id="ARBA00022989"/>
    </source>
</evidence>
<feature type="transmembrane region" description="Helical" evidence="6">
    <location>
        <begin position="74"/>
        <end position="94"/>
    </location>
</feature>
<dbReference type="GO" id="GO:0016020">
    <property type="term" value="C:membrane"/>
    <property type="evidence" value="ECO:0007669"/>
    <property type="project" value="UniProtKB-SubCell"/>
</dbReference>
<evidence type="ECO:0000256" key="5">
    <source>
        <dbReference type="ARBA" id="ARBA00023136"/>
    </source>
</evidence>
<keyword evidence="2" id="KW-0813">Transport</keyword>
<comment type="caution">
    <text evidence="7">The sequence shown here is derived from an EMBL/GenBank/DDBJ whole genome shotgun (WGS) entry which is preliminary data.</text>
</comment>
<feature type="transmembrane region" description="Helical" evidence="6">
    <location>
        <begin position="18"/>
        <end position="42"/>
    </location>
</feature>